<feature type="compositionally biased region" description="Basic and acidic residues" evidence="1">
    <location>
        <begin position="76"/>
        <end position="97"/>
    </location>
</feature>
<gene>
    <name evidence="2" type="ORF">AMORRO_LOCUS8146</name>
</gene>
<name>A0A9N9GIW5_9GLOM</name>
<organism evidence="2 3">
    <name type="scientific">Acaulospora morrowiae</name>
    <dbReference type="NCBI Taxonomy" id="94023"/>
    <lineage>
        <taxon>Eukaryota</taxon>
        <taxon>Fungi</taxon>
        <taxon>Fungi incertae sedis</taxon>
        <taxon>Mucoromycota</taxon>
        <taxon>Glomeromycotina</taxon>
        <taxon>Glomeromycetes</taxon>
        <taxon>Diversisporales</taxon>
        <taxon>Acaulosporaceae</taxon>
        <taxon>Acaulospora</taxon>
    </lineage>
</organism>
<evidence type="ECO:0000256" key="1">
    <source>
        <dbReference type="SAM" id="MobiDB-lite"/>
    </source>
</evidence>
<feature type="compositionally biased region" description="Basic and acidic residues" evidence="1">
    <location>
        <begin position="108"/>
        <end position="125"/>
    </location>
</feature>
<dbReference type="AlphaFoldDB" id="A0A9N9GIW5"/>
<feature type="region of interest" description="Disordered" evidence="1">
    <location>
        <begin position="76"/>
        <end position="161"/>
    </location>
</feature>
<dbReference type="EMBL" id="CAJVPV010006713">
    <property type="protein sequence ID" value="CAG8609341.1"/>
    <property type="molecule type" value="Genomic_DNA"/>
</dbReference>
<feature type="non-terminal residue" evidence="2">
    <location>
        <position position="186"/>
    </location>
</feature>
<evidence type="ECO:0000313" key="3">
    <source>
        <dbReference type="Proteomes" id="UP000789342"/>
    </source>
</evidence>
<keyword evidence="3" id="KW-1185">Reference proteome</keyword>
<feature type="compositionally biased region" description="Basic and acidic residues" evidence="1">
    <location>
        <begin position="134"/>
        <end position="155"/>
    </location>
</feature>
<dbReference type="Proteomes" id="UP000789342">
    <property type="component" value="Unassembled WGS sequence"/>
</dbReference>
<sequence>GKFGIAEKPITQSMVIKHHSNIVREWNTYLLPATTIPQEVQRQGGYLLCPESSQPQSASSNDIGVPSNRVGAKALEASRKGVDAMEAVGESRKDGKQATKPMGQSSVSHKEQRCQNADEYKHGNTEEMGANEETQGRQEKQYYRNRKRGEPRVDLQDDWGEMVMVPTDDIMTTSCDDLEGPSKKAN</sequence>
<protein>
    <submittedName>
        <fullName evidence="2">10191_t:CDS:1</fullName>
    </submittedName>
</protein>
<comment type="caution">
    <text evidence="2">The sequence shown here is derived from an EMBL/GenBank/DDBJ whole genome shotgun (WGS) entry which is preliminary data.</text>
</comment>
<evidence type="ECO:0000313" key="2">
    <source>
        <dbReference type="EMBL" id="CAG8609341.1"/>
    </source>
</evidence>
<proteinExistence type="predicted"/>
<accession>A0A9N9GIW5</accession>
<reference evidence="2" key="1">
    <citation type="submission" date="2021-06" db="EMBL/GenBank/DDBJ databases">
        <authorList>
            <person name="Kallberg Y."/>
            <person name="Tangrot J."/>
            <person name="Rosling A."/>
        </authorList>
    </citation>
    <scope>NUCLEOTIDE SEQUENCE</scope>
    <source>
        <strain evidence="2">CL551</strain>
    </source>
</reference>